<evidence type="ECO:0000256" key="6">
    <source>
        <dbReference type="PROSITE-ProRule" id="PRU10133"/>
    </source>
</evidence>
<evidence type="ECO:0000256" key="5">
    <source>
        <dbReference type="ARBA" id="ARBA00022840"/>
    </source>
</evidence>
<evidence type="ECO:0000256" key="4">
    <source>
        <dbReference type="ARBA" id="ARBA00022786"/>
    </source>
</evidence>
<dbReference type="InterPro" id="IPR016135">
    <property type="entry name" value="UBQ-conjugating_enzyme/RWD"/>
</dbReference>
<dbReference type="PANTHER" id="PTHR24067">
    <property type="entry name" value="UBIQUITIN-CONJUGATING ENZYME E2"/>
    <property type="match status" value="1"/>
</dbReference>
<dbReference type="InterPro" id="IPR023313">
    <property type="entry name" value="UBQ-conjugating_AS"/>
</dbReference>
<dbReference type="GO" id="GO:0061631">
    <property type="term" value="F:ubiquitin conjugating enzyme activity"/>
    <property type="evidence" value="ECO:0007669"/>
    <property type="project" value="UniProtKB-EC"/>
</dbReference>
<keyword evidence="5 7" id="KW-0067">ATP-binding</keyword>
<name>A0A0F7SYL7_PHARH</name>
<dbReference type="FunFam" id="3.10.110.10:FF:000031">
    <property type="entry name" value="Ubiquitin-conjugating enzyme E2 22"/>
    <property type="match status" value="1"/>
</dbReference>
<accession>A0A0F7SYL7</accession>
<feature type="domain" description="UBC core" evidence="8">
    <location>
        <begin position="26"/>
        <end position="172"/>
    </location>
</feature>
<keyword evidence="2" id="KW-0808">Transferase</keyword>
<feature type="active site" description="Glycyl thioester intermediate" evidence="6">
    <location>
        <position position="110"/>
    </location>
</feature>
<dbReference type="AlphaFoldDB" id="A0A0F7SYL7"/>
<keyword evidence="4 7" id="KW-0833">Ubl conjugation pathway</keyword>
<evidence type="ECO:0000256" key="7">
    <source>
        <dbReference type="RuleBase" id="RU362109"/>
    </source>
</evidence>
<dbReference type="PROSITE" id="PS50127">
    <property type="entry name" value="UBC_2"/>
    <property type="match status" value="1"/>
</dbReference>
<dbReference type="InterPro" id="IPR050113">
    <property type="entry name" value="Ub_conjugating_enzyme"/>
</dbReference>
<evidence type="ECO:0000259" key="8">
    <source>
        <dbReference type="PROSITE" id="PS50127"/>
    </source>
</evidence>
<keyword evidence="3 7" id="KW-0547">Nucleotide-binding</keyword>
<dbReference type="Pfam" id="PF00179">
    <property type="entry name" value="UQ_con"/>
    <property type="match status" value="1"/>
</dbReference>
<evidence type="ECO:0000256" key="3">
    <source>
        <dbReference type="ARBA" id="ARBA00022741"/>
    </source>
</evidence>
<dbReference type="SUPFAM" id="SSF54495">
    <property type="entry name" value="UBC-like"/>
    <property type="match status" value="1"/>
</dbReference>
<proteinExistence type="inferred from homology"/>
<dbReference type="InterPro" id="IPR000608">
    <property type="entry name" value="UBC"/>
</dbReference>
<dbReference type="SMART" id="SM00212">
    <property type="entry name" value="UBCc"/>
    <property type="match status" value="1"/>
</dbReference>
<organism evidence="9">
    <name type="scientific">Phaffia rhodozyma</name>
    <name type="common">Yeast</name>
    <name type="synonym">Xanthophyllomyces dendrorhous</name>
    <dbReference type="NCBI Taxonomy" id="264483"/>
    <lineage>
        <taxon>Eukaryota</taxon>
        <taxon>Fungi</taxon>
        <taxon>Dikarya</taxon>
        <taxon>Basidiomycota</taxon>
        <taxon>Agaricomycotina</taxon>
        <taxon>Tremellomycetes</taxon>
        <taxon>Cystofilobasidiales</taxon>
        <taxon>Mrakiaceae</taxon>
        <taxon>Phaffia</taxon>
    </lineage>
</organism>
<dbReference type="EC" id="2.3.2.23" evidence="1"/>
<evidence type="ECO:0000313" key="9">
    <source>
        <dbReference type="EMBL" id="CED85338.1"/>
    </source>
</evidence>
<dbReference type="CDD" id="cd23804">
    <property type="entry name" value="UBCc_UBE2S"/>
    <property type="match status" value="1"/>
</dbReference>
<evidence type="ECO:0000256" key="2">
    <source>
        <dbReference type="ARBA" id="ARBA00022679"/>
    </source>
</evidence>
<comment type="similarity">
    <text evidence="7">Belongs to the ubiquitin-conjugating enzyme family.</text>
</comment>
<sequence>MSRRFSQFFYVLLNIPYKMTDSIPASSVRRIAKELGQLRKEPPEGVRVVVDEEDITMFTAWVQGPDGTPYTGGYFRVKFEFGSTYPSQPPKCTFVTRIFHPNVSKQGEICVDTLKRGWKPEFGISHILSVIRCLLIYPNPESALDEEAGKLLLEAYEDYCKHARLFTSIHATPKNPPTEFAQPTKSTTITSQSSQAPLGTPLLPVQSGIAVNVERSTVPVVAPESTQLAGSGVKIVGSGAGKAGGTKAGAKRGLKRL</sequence>
<dbReference type="GO" id="GO:0005524">
    <property type="term" value="F:ATP binding"/>
    <property type="evidence" value="ECO:0007669"/>
    <property type="project" value="UniProtKB-UniRule"/>
</dbReference>
<dbReference type="PROSITE" id="PS00183">
    <property type="entry name" value="UBC_1"/>
    <property type="match status" value="1"/>
</dbReference>
<reference evidence="9" key="1">
    <citation type="submission" date="2014-08" db="EMBL/GenBank/DDBJ databases">
        <authorList>
            <person name="Sharma Rahul"/>
            <person name="Thines Marco"/>
        </authorList>
    </citation>
    <scope>NUCLEOTIDE SEQUENCE</scope>
</reference>
<dbReference type="Gene3D" id="3.10.110.10">
    <property type="entry name" value="Ubiquitin Conjugating Enzyme"/>
    <property type="match status" value="1"/>
</dbReference>
<evidence type="ECO:0000256" key="1">
    <source>
        <dbReference type="ARBA" id="ARBA00012486"/>
    </source>
</evidence>
<dbReference type="EMBL" id="LN483332">
    <property type="protein sequence ID" value="CED85338.1"/>
    <property type="molecule type" value="Genomic_DNA"/>
</dbReference>
<protein>
    <recommendedName>
        <fullName evidence="1">E2 ubiquitin-conjugating enzyme</fullName>
        <ecNumber evidence="1">2.3.2.23</ecNumber>
    </recommendedName>
</protein>